<protein>
    <submittedName>
        <fullName evidence="1">MarR family transcriptional regulator</fullName>
    </submittedName>
</protein>
<feature type="non-terminal residue" evidence="1">
    <location>
        <position position="104"/>
    </location>
</feature>
<reference evidence="2" key="1">
    <citation type="journal article" date="2019" name="Int. J. Syst. Evol. Microbiol.">
        <title>The Global Catalogue of Microorganisms (GCM) 10K type strain sequencing project: providing services to taxonomists for standard genome sequencing and annotation.</title>
        <authorList>
            <consortium name="The Broad Institute Genomics Platform"/>
            <consortium name="The Broad Institute Genome Sequencing Center for Infectious Disease"/>
            <person name="Wu L."/>
            <person name="Ma J."/>
        </authorList>
    </citation>
    <scope>NUCLEOTIDE SEQUENCE [LARGE SCALE GENOMIC DNA]</scope>
    <source>
        <strain evidence="2">WYCCWR 12678</strain>
    </source>
</reference>
<proteinExistence type="predicted"/>
<dbReference type="Proteomes" id="UP001596002">
    <property type="component" value="Unassembled WGS sequence"/>
</dbReference>
<keyword evidence="2" id="KW-1185">Reference proteome</keyword>
<evidence type="ECO:0000313" key="2">
    <source>
        <dbReference type="Proteomes" id="UP001596002"/>
    </source>
</evidence>
<accession>A0ABV9PZD6</accession>
<gene>
    <name evidence="1" type="ORF">ACFO8Q_06405</name>
</gene>
<name>A0ABV9PZD6_9BACL</name>
<comment type="caution">
    <text evidence="1">The sequence shown here is derived from an EMBL/GenBank/DDBJ whole genome shotgun (WGS) entry which is preliminary data.</text>
</comment>
<evidence type="ECO:0000313" key="1">
    <source>
        <dbReference type="EMBL" id="MFC4766998.1"/>
    </source>
</evidence>
<sequence length="104" mass="12352">MLLTERYKDKIKGVLSCYDRIVMHGNIPDLCFDGGMTSYLYKNNIKIFDYPEWANRHREELREHAERIAHDNGLEIEFIRKIDSFRKDDRIQAIIESRGDHPGL</sequence>
<dbReference type="EMBL" id="JBHSHC010000040">
    <property type="protein sequence ID" value="MFC4766998.1"/>
    <property type="molecule type" value="Genomic_DNA"/>
</dbReference>
<organism evidence="1 2">
    <name type="scientific">Effusibacillus consociatus</name>
    <dbReference type="NCBI Taxonomy" id="1117041"/>
    <lineage>
        <taxon>Bacteria</taxon>
        <taxon>Bacillati</taxon>
        <taxon>Bacillota</taxon>
        <taxon>Bacilli</taxon>
        <taxon>Bacillales</taxon>
        <taxon>Alicyclobacillaceae</taxon>
        <taxon>Effusibacillus</taxon>
    </lineage>
</organism>